<keyword evidence="3" id="KW-1185">Reference proteome</keyword>
<sequence length="164" mass="17999">MRKNFTEHRFVWLATGMIFGLALAYYWPHEPAHADDASMGDRFAMCTVNTLAGNSEAIFVLDFTTGRLLGAAYNTQTGTFTQTYARSVASDFKVAEDARYVIVPGQANLRTTGGGPPASGVMYVGELNSGLVSMYGFSYVQSPRQLPVQPLTLIAQFPWRQASR</sequence>
<gene>
    <name evidence="2" type="ORF">Mal4_26340</name>
</gene>
<feature type="transmembrane region" description="Helical" evidence="1">
    <location>
        <begin position="10"/>
        <end position="27"/>
    </location>
</feature>
<evidence type="ECO:0000313" key="3">
    <source>
        <dbReference type="Proteomes" id="UP000320496"/>
    </source>
</evidence>
<keyword evidence="1" id="KW-0812">Transmembrane</keyword>
<proteinExistence type="predicted"/>
<dbReference type="OrthoDB" id="213867at2"/>
<reference evidence="2 3" key="1">
    <citation type="submission" date="2019-02" db="EMBL/GenBank/DDBJ databases">
        <title>Deep-cultivation of Planctomycetes and their phenomic and genomic characterization uncovers novel biology.</title>
        <authorList>
            <person name="Wiegand S."/>
            <person name="Jogler M."/>
            <person name="Boedeker C."/>
            <person name="Pinto D."/>
            <person name="Vollmers J."/>
            <person name="Rivas-Marin E."/>
            <person name="Kohn T."/>
            <person name="Peeters S.H."/>
            <person name="Heuer A."/>
            <person name="Rast P."/>
            <person name="Oberbeckmann S."/>
            <person name="Bunk B."/>
            <person name="Jeske O."/>
            <person name="Meyerdierks A."/>
            <person name="Storesund J.E."/>
            <person name="Kallscheuer N."/>
            <person name="Luecker S."/>
            <person name="Lage O.M."/>
            <person name="Pohl T."/>
            <person name="Merkel B.J."/>
            <person name="Hornburger P."/>
            <person name="Mueller R.-W."/>
            <person name="Bruemmer F."/>
            <person name="Labrenz M."/>
            <person name="Spormann A.M."/>
            <person name="Op den Camp H."/>
            <person name="Overmann J."/>
            <person name="Amann R."/>
            <person name="Jetten M.S.M."/>
            <person name="Mascher T."/>
            <person name="Medema M.H."/>
            <person name="Devos D.P."/>
            <person name="Kaster A.-K."/>
            <person name="Ovreas L."/>
            <person name="Rohde M."/>
            <person name="Galperin M.Y."/>
            <person name="Jogler C."/>
        </authorList>
    </citation>
    <scope>NUCLEOTIDE SEQUENCE [LARGE SCALE GENOMIC DNA]</scope>
    <source>
        <strain evidence="2 3">Mal4</strain>
    </source>
</reference>
<name>A0A517Z747_9PLAN</name>
<keyword evidence="1" id="KW-0472">Membrane</keyword>
<dbReference type="Proteomes" id="UP000320496">
    <property type="component" value="Chromosome"/>
</dbReference>
<evidence type="ECO:0000256" key="1">
    <source>
        <dbReference type="SAM" id="Phobius"/>
    </source>
</evidence>
<dbReference type="RefSeq" id="WP_145369602.1">
    <property type="nucleotide sequence ID" value="NZ_CP036275.1"/>
</dbReference>
<accession>A0A517Z747</accession>
<dbReference type="KEGG" id="mri:Mal4_26340"/>
<dbReference type="EMBL" id="CP036275">
    <property type="protein sequence ID" value="QDU38307.1"/>
    <property type="molecule type" value="Genomic_DNA"/>
</dbReference>
<evidence type="ECO:0000313" key="2">
    <source>
        <dbReference type="EMBL" id="QDU38307.1"/>
    </source>
</evidence>
<dbReference type="AlphaFoldDB" id="A0A517Z747"/>
<keyword evidence="1" id="KW-1133">Transmembrane helix</keyword>
<organism evidence="2 3">
    <name type="scientific">Maioricimonas rarisocia</name>
    <dbReference type="NCBI Taxonomy" id="2528026"/>
    <lineage>
        <taxon>Bacteria</taxon>
        <taxon>Pseudomonadati</taxon>
        <taxon>Planctomycetota</taxon>
        <taxon>Planctomycetia</taxon>
        <taxon>Planctomycetales</taxon>
        <taxon>Planctomycetaceae</taxon>
        <taxon>Maioricimonas</taxon>
    </lineage>
</organism>
<protein>
    <submittedName>
        <fullName evidence="2">Uncharacterized protein</fullName>
    </submittedName>
</protein>